<sequence length="440" mass="47870">MNMKKRRSLLVLLTLFLSAALLLQGCGSNAKNDNGNTSGSTTEKGENESAPKGGPVTLKVWGDLGNQAVLEEPYKKINEAFMAKNPDIKIQYDFAQNDQSLNVALQANELPDLFVVQGNKTPRMKEMVGQGFLLPLDDYKLDTSRFAEGEIDYATVDGKMYSALPSFTDTQLVYYNKELFEKNGIGEPANWDEFVQALDKLKAAGVTPISMPGKSEWDRSWLVYAMSSALANDALNAVLKSGGKVTDPALAKALQNYRDFAEKGYFGKDFIANDMAGAQFAFTNGKAAMIVDGTWNNQTYASSGLNVGRFILPNAEGKKIAAASFSNFMTYAVSAKSEHPDQAVKYIEFLNSLEAQQILEDATGLVPTLKDITAKNDEVKELGNFDEAGPAIYAVMSALASTDSNTADILMKDVIPKLFTSKITGEEAVKLLDESATYTD</sequence>
<reference evidence="3" key="2">
    <citation type="submission" date="2020-09" db="EMBL/GenBank/DDBJ databases">
        <authorList>
            <person name="Sun Q."/>
            <person name="Zhou Y."/>
        </authorList>
    </citation>
    <scope>NUCLEOTIDE SEQUENCE</scope>
    <source>
        <strain evidence="3">CGMCC 1.15178</strain>
    </source>
</reference>
<name>A0A916ZFG0_9BACL</name>
<dbReference type="InterPro" id="IPR006059">
    <property type="entry name" value="SBP"/>
</dbReference>
<dbReference type="Pfam" id="PF01547">
    <property type="entry name" value="SBP_bac_1"/>
    <property type="match status" value="1"/>
</dbReference>
<feature type="signal peptide" evidence="2">
    <location>
        <begin position="1"/>
        <end position="30"/>
    </location>
</feature>
<protein>
    <submittedName>
        <fullName evidence="3">Sugar ABC transporter substrate-binding protein</fullName>
    </submittedName>
</protein>
<reference evidence="3" key="1">
    <citation type="journal article" date="2014" name="Int. J. Syst. Evol. Microbiol.">
        <title>Complete genome sequence of Corynebacterium casei LMG S-19264T (=DSM 44701T), isolated from a smear-ripened cheese.</title>
        <authorList>
            <consortium name="US DOE Joint Genome Institute (JGI-PGF)"/>
            <person name="Walter F."/>
            <person name="Albersmeier A."/>
            <person name="Kalinowski J."/>
            <person name="Ruckert C."/>
        </authorList>
    </citation>
    <scope>NUCLEOTIDE SEQUENCE</scope>
    <source>
        <strain evidence="3">CGMCC 1.15178</strain>
    </source>
</reference>
<dbReference type="Gene3D" id="3.40.190.10">
    <property type="entry name" value="Periplasmic binding protein-like II"/>
    <property type="match status" value="2"/>
</dbReference>
<dbReference type="SUPFAM" id="SSF53850">
    <property type="entry name" value="Periplasmic binding protein-like II"/>
    <property type="match status" value="1"/>
</dbReference>
<evidence type="ECO:0000256" key="1">
    <source>
        <dbReference type="SAM" id="MobiDB-lite"/>
    </source>
</evidence>
<dbReference type="InterPro" id="IPR050490">
    <property type="entry name" value="Bact_solute-bd_prot1"/>
</dbReference>
<dbReference type="PANTHER" id="PTHR43649">
    <property type="entry name" value="ARABINOSE-BINDING PROTEIN-RELATED"/>
    <property type="match status" value="1"/>
</dbReference>
<feature type="chain" id="PRO_5038023988" evidence="2">
    <location>
        <begin position="31"/>
        <end position="440"/>
    </location>
</feature>
<proteinExistence type="predicted"/>
<organism evidence="3 4">
    <name type="scientific">Paenibacillus nasutitermitis</name>
    <dbReference type="NCBI Taxonomy" id="1652958"/>
    <lineage>
        <taxon>Bacteria</taxon>
        <taxon>Bacillati</taxon>
        <taxon>Bacillota</taxon>
        <taxon>Bacilli</taxon>
        <taxon>Bacillales</taxon>
        <taxon>Paenibacillaceae</taxon>
        <taxon>Paenibacillus</taxon>
    </lineage>
</organism>
<evidence type="ECO:0000313" key="4">
    <source>
        <dbReference type="Proteomes" id="UP000612456"/>
    </source>
</evidence>
<dbReference type="EMBL" id="BMHP01000007">
    <property type="protein sequence ID" value="GGD93820.1"/>
    <property type="molecule type" value="Genomic_DNA"/>
</dbReference>
<keyword evidence="4" id="KW-1185">Reference proteome</keyword>
<gene>
    <name evidence="3" type="ORF">GCM10010911_60600</name>
</gene>
<evidence type="ECO:0000256" key="2">
    <source>
        <dbReference type="SAM" id="SignalP"/>
    </source>
</evidence>
<feature type="region of interest" description="Disordered" evidence="1">
    <location>
        <begin position="28"/>
        <end position="54"/>
    </location>
</feature>
<dbReference type="PROSITE" id="PS51257">
    <property type="entry name" value="PROKAR_LIPOPROTEIN"/>
    <property type="match status" value="1"/>
</dbReference>
<dbReference type="AlphaFoldDB" id="A0A916ZFG0"/>
<dbReference type="Proteomes" id="UP000612456">
    <property type="component" value="Unassembled WGS sequence"/>
</dbReference>
<comment type="caution">
    <text evidence="3">The sequence shown here is derived from an EMBL/GenBank/DDBJ whole genome shotgun (WGS) entry which is preliminary data.</text>
</comment>
<keyword evidence="2" id="KW-0732">Signal</keyword>
<dbReference type="CDD" id="cd13585">
    <property type="entry name" value="PBP2_TMBP_like"/>
    <property type="match status" value="1"/>
</dbReference>
<feature type="compositionally biased region" description="Polar residues" evidence="1">
    <location>
        <begin position="28"/>
        <end position="42"/>
    </location>
</feature>
<accession>A0A916ZFG0</accession>
<evidence type="ECO:0000313" key="3">
    <source>
        <dbReference type="EMBL" id="GGD93820.1"/>
    </source>
</evidence>